<evidence type="ECO:0000256" key="4">
    <source>
        <dbReference type="ARBA" id="ARBA00022723"/>
    </source>
</evidence>
<evidence type="ECO:0000256" key="8">
    <source>
        <dbReference type="SAM" id="MobiDB-lite"/>
    </source>
</evidence>
<evidence type="ECO:0000256" key="2">
    <source>
        <dbReference type="ARBA" id="ARBA00007049"/>
    </source>
</evidence>
<comment type="caution">
    <text evidence="12">The sequence shown here is derived from an EMBL/GenBank/DDBJ whole genome shotgun (WGS) entry which is preliminary data.</text>
</comment>
<dbReference type="Pfam" id="PF00264">
    <property type="entry name" value="Tyrosinase"/>
    <property type="match status" value="1"/>
</dbReference>
<dbReference type="InterPro" id="IPR002227">
    <property type="entry name" value="Tyrosinase_Cu-bd"/>
</dbReference>
<feature type="compositionally biased region" description="Low complexity" evidence="8">
    <location>
        <begin position="852"/>
        <end position="861"/>
    </location>
</feature>
<dbReference type="InterPro" id="IPR050316">
    <property type="entry name" value="Tyrosinase/Hemocyanin"/>
</dbReference>
<evidence type="ECO:0000256" key="9">
    <source>
        <dbReference type="SAM" id="Phobius"/>
    </source>
</evidence>
<keyword evidence="6" id="KW-0186">Copper</keyword>
<evidence type="ECO:0000256" key="6">
    <source>
        <dbReference type="ARBA" id="ARBA00023008"/>
    </source>
</evidence>
<dbReference type="PRINTS" id="PR00092">
    <property type="entry name" value="TYROSINASE"/>
</dbReference>
<evidence type="ECO:0000256" key="5">
    <source>
        <dbReference type="ARBA" id="ARBA00022989"/>
    </source>
</evidence>
<dbReference type="OrthoDB" id="6132182at2759"/>
<feature type="transmembrane region" description="Helical" evidence="9">
    <location>
        <begin position="951"/>
        <end position="974"/>
    </location>
</feature>
<reference evidence="12" key="1">
    <citation type="submission" date="2021-02" db="EMBL/GenBank/DDBJ databases">
        <title>Psilocybe cubensis genome.</title>
        <authorList>
            <person name="Mckernan K.J."/>
            <person name="Crawford S."/>
            <person name="Trippe A."/>
            <person name="Kane L.T."/>
            <person name="Mclaughlin S."/>
        </authorList>
    </citation>
    <scope>NUCLEOTIDE SEQUENCE [LARGE SCALE GENOMIC DNA]</scope>
    <source>
        <strain evidence="12">MGC-MH-2018</strain>
    </source>
</reference>
<accession>A0A8H7XS00</accession>
<feature type="transmembrane region" description="Helical" evidence="9">
    <location>
        <begin position="1079"/>
        <end position="1104"/>
    </location>
</feature>
<feature type="transmembrane region" description="Helical" evidence="9">
    <location>
        <begin position="1110"/>
        <end position="1128"/>
    </location>
</feature>
<organism evidence="12">
    <name type="scientific">Psilocybe cubensis</name>
    <name type="common">Psychedelic mushroom</name>
    <name type="synonym">Stropharia cubensis</name>
    <dbReference type="NCBI Taxonomy" id="181762"/>
    <lineage>
        <taxon>Eukaryota</taxon>
        <taxon>Fungi</taxon>
        <taxon>Dikarya</taxon>
        <taxon>Basidiomycota</taxon>
        <taxon>Agaricomycotina</taxon>
        <taxon>Agaricomycetes</taxon>
        <taxon>Agaricomycetidae</taxon>
        <taxon>Agaricales</taxon>
        <taxon>Agaricineae</taxon>
        <taxon>Strophariaceae</taxon>
        <taxon>Psilocybe</taxon>
    </lineage>
</organism>
<dbReference type="InterPro" id="IPR008217">
    <property type="entry name" value="Ccc1_fam"/>
</dbReference>
<dbReference type="GO" id="GO:0012505">
    <property type="term" value="C:endomembrane system"/>
    <property type="evidence" value="ECO:0007669"/>
    <property type="project" value="UniProtKB-SubCell"/>
</dbReference>
<dbReference type="GO" id="GO:0005384">
    <property type="term" value="F:manganese ion transmembrane transporter activity"/>
    <property type="evidence" value="ECO:0007669"/>
    <property type="project" value="InterPro"/>
</dbReference>
<keyword evidence="4" id="KW-0479">Metal-binding</keyword>
<dbReference type="PROSITE" id="PS00498">
    <property type="entry name" value="TYROSINASE_2"/>
    <property type="match status" value="1"/>
</dbReference>
<evidence type="ECO:0000256" key="7">
    <source>
        <dbReference type="ARBA" id="ARBA00023136"/>
    </source>
</evidence>
<sequence>MRPYNRPATLGTRVRRNVKDLSPEEWGKFVNALRIMKTRTRPGGVVSIYDEFTALHMGAVEMNRNWRRSHGHLESIDSSGDGPADPAHDNPGFLPWHRQFLLEFEAALQAIDPSVTLPYWDWTDHDFAQKLFSPAMVGSNGGHNQTGGAVINGPFSLEEGWACTPALHRPSWFRPMAAKARDETVSQGKKHKDVQQPSLGRSIIRYLGDREDLATIADVIEFTKRKAVFGPTKLILRSGITTVADNTQDVSSMGPLPRGTIYIGDSLPASVLQSALAGSDTSFGSQDSWDTLEDASEVPRKIHLTPRELTPGFRWSVEGGPHMHNQTHDWFGFHTTILQDDQIVGASTIPVVACSTADPIFFLHHCNVDRLWAEWQDSGHYGPTFYPDVGDPLWLYADMKSVVEDKPLRRYVYPRGHNLNELMGYSYDTSTQLSVNSVTPVLVHLPASKNERTHQVFPVDIQRRNRYLVAAKNTGEDHAHLEIQVYAEYERMFEHNFMEQGFRGESINPEPEKDETNASTSGVWCLERGRYYVVVSAIVVKEGKNVKENASISAKYEIGVATSLDFEMPDVPIQPGVIANPQVPQESCVYIANRRYAPIKLEVGRPQFRLTQMKGTHELFGINVYQSAGLVDVQFEGMDALVQLYGPFDLDNDKLPHFDIDGKPIEGETLTQLSSRVQIASSEGCCKRVGSGISSLVTPGRYIVLVFHCSIGHNEHQVYKVSYRFDSAAKVRELELGRMSVAMPGSGRAVNELYRVAGKNGMPLVTQRGEIYKTSVVADDAKTQTQIRVAVFSYSSGDILGKEECDRERYVSYNEAFWGDDTITFSVDEDQFTRSFSSSPRFPAMSTNSAIPTPSTPSVVPLPQRQEIPVKHKKPPVWPIEAAEPGVEPPPASKCARNAREDGICCKELIKEERTLIDPDVVRDVVIGLSDGLTVPFALTAGLSSLGESKLVVLGGIAELIAGAISMGIGGFLASQSERDHYRYLQHHTAERVRHSCAGEMEREVTEVLGPIGVDDKTCYAVARCLREAEGEELGQSYLTGGAGVDVENSKLRWSKDVGLTAFLLKFGQGLEEIPDRRMYVSAFTIGMGYLIGGIIPLLPYFFIPRAHIALIYSSIITGVILLIFGAVKARVTGAAQNPAGYVWGAFSTLMVGGIAAAAAFGIVRALEGGGD</sequence>
<evidence type="ECO:0000256" key="1">
    <source>
        <dbReference type="ARBA" id="ARBA00004127"/>
    </source>
</evidence>
<feature type="domain" description="Tyrosinase copper-binding" evidence="10">
    <location>
        <begin position="88"/>
        <end position="105"/>
    </location>
</feature>
<dbReference type="GO" id="GO:0046872">
    <property type="term" value="F:metal ion binding"/>
    <property type="evidence" value="ECO:0007669"/>
    <property type="project" value="UniProtKB-KW"/>
</dbReference>
<name>A0A8H7XS00_PSICU</name>
<dbReference type="InterPro" id="IPR008922">
    <property type="entry name" value="Di-copper_centre_dom_sf"/>
</dbReference>
<dbReference type="PANTHER" id="PTHR11474:SF126">
    <property type="entry name" value="TYROSINASE-LIKE PROTEIN TYR-1-RELATED"/>
    <property type="match status" value="1"/>
</dbReference>
<evidence type="ECO:0000259" key="11">
    <source>
        <dbReference type="PROSITE" id="PS00498"/>
    </source>
</evidence>
<dbReference type="EMBL" id="JAFIQS010000009">
    <property type="protein sequence ID" value="KAG5165952.1"/>
    <property type="molecule type" value="Genomic_DNA"/>
</dbReference>
<dbReference type="PROSITE" id="PS00497">
    <property type="entry name" value="TYROSINASE_1"/>
    <property type="match status" value="1"/>
</dbReference>
<dbReference type="AlphaFoldDB" id="A0A8H7XS00"/>
<dbReference type="GO" id="GO:0030026">
    <property type="term" value="P:intracellular manganese ion homeostasis"/>
    <property type="evidence" value="ECO:0007669"/>
    <property type="project" value="InterPro"/>
</dbReference>
<feature type="transmembrane region" description="Helical" evidence="9">
    <location>
        <begin position="1140"/>
        <end position="1164"/>
    </location>
</feature>
<keyword evidence="7 9" id="KW-0472">Membrane</keyword>
<comment type="subcellular location">
    <subcellularLocation>
        <location evidence="1">Endomembrane system</location>
        <topology evidence="1">Multi-pass membrane protein</topology>
    </subcellularLocation>
</comment>
<dbReference type="Gene3D" id="1.10.1280.10">
    <property type="entry name" value="Di-copper center containing domain from catechol oxidase"/>
    <property type="match status" value="2"/>
</dbReference>
<evidence type="ECO:0000259" key="10">
    <source>
        <dbReference type="PROSITE" id="PS00497"/>
    </source>
</evidence>
<feature type="region of interest" description="Disordered" evidence="8">
    <location>
        <begin position="836"/>
        <end position="861"/>
    </location>
</feature>
<comment type="similarity">
    <text evidence="2">Belongs to the CCC1 family.</text>
</comment>
<dbReference type="Pfam" id="PF01988">
    <property type="entry name" value="VIT1"/>
    <property type="match status" value="1"/>
</dbReference>
<keyword evidence="3 9" id="KW-0812">Transmembrane</keyword>
<keyword evidence="5 9" id="KW-1133">Transmembrane helix</keyword>
<protein>
    <recommendedName>
        <fullName evidence="10 11">Tyrosinase copper-binding domain-containing protein</fullName>
    </recommendedName>
</protein>
<dbReference type="SUPFAM" id="SSF48056">
    <property type="entry name" value="Di-copper centre-containing domain"/>
    <property type="match status" value="1"/>
</dbReference>
<evidence type="ECO:0000256" key="3">
    <source>
        <dbReference type="ARBA" id="ARBA00022692"/>
    </source>
</evidence>
<dbReference type="GO" id="GO:0016491">
    <property type="term" value="F:oxidoreductase activity"/>
    <property type="evidence" value="ECO:0007669"/>
    <property type="project" value="InterPro"/>
</dbReference>
<proteinExistence type="inferred from homology"/>
<dbReference type="PANTHER" id="PTHR11474">
    <property type="entry name" value="TYROSINASE FAMILY MEMBER"/>
    <property type="match status" value="1"/>
</dbReference>
<evidence type="ECO:0000313" key="12">
    <source>
        <dbReference type="EMBL" id="KAG5165952.1"/>
    </source>
</evidence>
<feature type="domain" description="Tyrosinase copper-binding" evidence="11">
    <location>
        <begin position="358"/>
        <end position="369"/>
    </location>
</feature>
<dbReference type="CDD" id="cd02435">
    <property type="entry name" value="CCC1"/>
    <property type="match status" value="1"/>
</dbReference>
<gene>
    <name evidence="12" type="ORF">JR316_009540</name>
</gene>